<dbReference type="EMBL" id="FMZZ01000020">
    <property type="protein sequence ID" value="SDD86339.1"/>
    <property type="molecule type" value="Genomic_DNA"/>
</dbReference>
<organism evidence="1 2">
    <name type="scientific">Actinokineospora iranica</name>
    <dbReference type="NCBI Taxonomy" id="1271860"/>
    <lineage>
        <taxon>Bacteria</taxon>
        <taxon>Bacillati</taxon>
        <taxon>Actinomycetota</taxon>
        <taxon>Actinomycetes</taxon>
        <taxon>Pseudonocardiales</taxon>
        <taxon>Pseudonocardiaceae</taxon>
        <taxon>Actinokineospora</taxon>
    </lineage>
</organism>
<proteinExistence type="predicted"/>
<keyword evidence="2" id="KW-1185">Reference proteome</keyword>
<dbReference type="RefSeq" id="WP_091456902.1">
    <property type="nucleotide sequence ID" value="NZ_FMZZ01000020.1"/>
</dbReference>
<gene>
    <name evidence="1" type="ORF">SAMN05216174_12070</name>
</gene>
<dbReference type="Proteomes" id="UP000199501">
    <property type="component" value="Unassembled WGS sequence"/>
</dbReference>
<evidence type="ECO:0000313" key="1">
    <source>
        <dbReference type="EMBL" id="SDD86339.1"/>
    </source>
</evidence>
<accession>A0A1G6Y7C9</accession>
<dbReference type="STRING" id="1271860.SAMN05216174_12070"/>
<protein>
    <submittedName>
        <fullName evidence="1">Uncharacterized protein</fullName>
    </submittedName>
</protein>
<sequence>MNEDYQQRAYHALVRAMVQFADPVNCREAHPHDDTVECTRSRAHQEVYRTPHRDENDVEWFSAYCRCAFVIRRDEPCGQCGGSRRLLLDHLPDVEPAVNVLDDRVPDTTTA</sequence>
<evidence type="ECO:0000313" key="2">
    <source>
        <dbReference type="Proteomes" id="UP000199501"/>
    </source>
</evidence>
<reference evidence="2" key="1">
    <citation type="submission" date="2016-10" db="EMBL/GenBank/DDBJ databases">
        <authorList>
            <person name="Varghese N."/>
            <person name="Submissions S."/>
        </authorList>
    </citation>
    <scope>NUCLEOTIDE SEQUENCE [LARGE SCALE GENOMIC DNA]</scope>
    <source>
        <strain evidence="2">IBRC-M 10403</strain>
    </source>
</reference>
<name>A0A1G6Y7C9_9PSEU</name>
<dbReference type="AlphaFoldDB" id="A0A1G6Y7C9"/>